<feature type="compositionally biased region" description="Basic and acidic residues" evidence="1">
    <location>
        <begin position="69"/>
        <end position="116"/>
    </location>
</feature>
<reference evidence="2 3" key="1">
    <citation type="journal article" date="2021" name="Environ. Microbiol.">
        <title>Gene family expansions and transcriptome signatures uncover fungal adaptations to wood decay.</title>
        <authorList>
            <person name="Hage H."/>
            <person name="Miyauchi S."/>
            <person name="Viragh M."/>
            <person name="Drula E."/>
            <person name="Min B."/>
            <person name="Chaduli D."/>
            <person name="Navarro D."/>
            <person name="Favel A."/>
            <person name="Norest M."/>
            <person name="Lesage-Meessen L."/>
            <person name="Balint B."/>
            <person name="Merenyi Z."/>
            <person name="de Eugenio L."/>
            <person name="Morin E."/>
            <person name="Martinez A.T."/>
            <person name="Baldrian P."/>
            <person name="Stursova M."/>
            <person name="Martinez M.J."/>
            <person name="Novotny C."/>
            <person name="Magnuson J.K."/>
            <person name="Spatafora J.W."/>
            <person name="Maurice S."/>
            <person name="Pangilinan J."/>
            <person name="Andreopoulos W."/>
            <person name="LaButti K."/>
            <person name="Hundley H."/>
            <person name="Na H."/>
            <person name="Kuo A."/>
            <person name="Barry K."/>
            <person name="Lipzen A."/>
            <person name="Henrissat B."/>
            <person name="Riley R."/>
            <person name="Ahrendt S."/>
            <person name="Nagy L.G."/>
            <person name="Grigoriev I.V."/>
            <person name="Martin F."/>
            <person name="Rosso M.N."/>
        </authorList>
    </citation>
    <scope>NUCLEOTIDE SEQUENCE [LARGE SCALE GENOMIC DNA]</scope>
    <source>
        <strain evidence="2 3">CIRM-BRFM 1785</strain>
    </source>
</reference>
<sequence length="318" mass="35742">MPPSARTRVVNSADSEDELDDTRTGSPETVPSADEAEAPLSDNTQTRRYATRATNDPHPARSVGLGKKSQGEIRKEAQRKRDEKDAEYSRKEADLKQRELVMQERVLKLAELERSLKARRGKSTMEKLLEDEEMFEKDAVEDQDIIAQATSRSDEDEDHVDDRERQSKHDSDKESSQESYGSDDEAATGAKRKPGKAKAQKSSKKKRRMNKEIREEMLAEIEKTKKTLGPEETDSTTRVHSKEVRAALKAGRSDVFDGAQACEAREGLAKAIDFFERAKGQLPGGEENDQAEDVRPLLAEALFTLAKLTQDENKHEEL</sequence>
<evidence type="ECO:0000256" key="1">
    <source>
        <dbReference type="SAM" id="MobiDB-lite"/>
    </source>
</evidence>
<protein>
    <submittedName>
        <fullName evidence="2">Uncharacterized protein</fullName>
    </submittedName>
</protein>
<dbReference type="EMBL" id="JADCUA010000030">
    <property type="protein sequence ID" value="KAH9830655.1"/>
    <property type="molecule type" value="Genomic_DNA"/>
</dbReference>
<feature type="compositionally biased region" description="Acidic residues" evidence="1">
    <location>
        <begin position="129"/>
        <end position="144"/>
    </location>
</feature>
<dbReference type="RefSeq" id="XP_047773950.1">
    <property type="nucleotide sequence ID" value="XM_047928023.1"/>
</dbReference>
<accession>A0ABQ8K2C2</accession>
<feature type="compositionally biased region" description="Polar residues" evidence="1">
    <location>
        <begin position="41"/>
        <end position="54"/>
    </location>
</feature>
<name>A0ABQ8K2C2_9APHY</name>
<evidence type="ECO:0000313" key="3">
    <source>
        <dbReference type="Proteomes" id="UP000814176"/>
    </source>
</evidence>
<evidence type="ECO:0000313" key="2">
    <source>
        <dbReference type="EMBL" id="KAH9830655.1"/>
    </source>
</evidence>
<dbReference type="Proteomes" id="UP000814176">
    <property type="component" value="Unassembled WGS sequence"/>
</dbReference>
<feature type="region of interest" description="Disordered" evidence="1">
    <location>
        <begin position="222"/>
        <end position="241"/>
    </location>
</feature>
<proteinExistence type="predicted"/>
<comment type="caution">
    <text evidence="2">The sequence shown here is derived from an EMBL/GenBank/DDBJ whole genome shotgun (WGS) entry which is preliminary data.</text>
</comment>
<feature type="region of interest" description="Disordered" evidence="1">
    <location>
        <begin position="1"/>
        <end position="217"/>
    </location>
</feature>
<keyword evidence="3" id="KW-1185">Reference proteome</keyword>
<feature type="compositionally biased region" description="Basic and acidic residues" evidence="1">
    <location>
        <begin position="160"/>
        <end position="176"/>
    </location>
</feature>
<gene>
    <name evidence="2" type="ORF">C8Q71DRAFT_862402</name>
</gene>
<organism evidence="2 3">
    <name type="scientific">Rhodofomes roseus</name>
    <dbReference type="NCBI Taxonomy" id="34475"/>
    <lineage>
        <taxon>Eukaryota</taxon>
        <taxon>Fungi</taxon>
        <taxon>Dikarya</taxon>
        <taxon>Basidiomycota</taxon>
        <taxon>Agaricomycotina</taxon>
        <taxon>Agaricomycetes</taxon>
        <taxon>Polyporales</taxon>
        <taxon>Rhodofomes</taxon>
    </lineage>
</organism>
<dbReference type="GeneID" id="72008755"/>
<feature type="compositionally biased region" description="Basic residues" evidence="1">
    <location>
        <begin position="190"/>
        <end position="209"/>
    </location>
</feature>